<organism evidence="1">
    <name type="scientific">viral metagenome</name>
    <dbReference type="NCBI Taxonomy" id="1070528"/>
    <lineage>
        <taxon>unclassified sequences</taxon>
        <taxon>metagenomes</taxon>
        <taxon>organismal metagenomes</taxon>
    </lineage>
</organism>
<protein>
    <recommendedName>
        <fullName evidence="2">Glycosyltransferase</fullName>
    </recommendedName>
</protein>
<accession>A0A6C0KNC3</accession>
<proteinExistence type="predicted"/>
<dbReference type="InterPro" id="IPR029044">
    <property type="entry name" value="Nucleotide-diphossugar_trans"/>
</dbReference>
<dbReference type="AlphaFoldDB" id="A0A6C0KNC3"/>
<evidence type="ECO:0008006" key="2">
    <source>
        <dbReference type="Google" id="ProtNLM"/>
    </source>
</evidence>
<sequence length="233" mass="27079">MSWIPDIYILCNAKHEPQRYQFLLRHLPSRGIPAEKIHFVSTIWGSDVTSELMQKVCDPFVPRFGMKMNLSLQSAALSRGEISLMITFHECIRQILEARHERVIVFESDVTLREDFLPRLETVLKGCDDGREWDYVSLGEGVGTRPPDCNPSYFAPEKLYKPPHQWVFRCCDSMLLRRRFLEKVWHTFVPFRECLDWEMNVQLMIHGGVAWWADPPIVEPGTGRGKMNSSLPT</sequence>
<dbReference type="SUPFAM" id="SSF53448">
    <property type="entry name" value="Nucleotide-diphospho-sugar transferases"/>
    <property type="match status" value="1"/>
</dbReference>
<name>A0A6C0KNC3_9ZZZZ</name>
<reference evidence="1" key="1">
    <citation type="journal article" date="2020" name="Nature">
        <title>Giant virus diversity and host interactions through global metagenomics.</title>
        <authorList>
            <person name="Schulz F."/>
            <person name="Roux S."/>
            <person name="Paez-Espino D."/>
            <person name="Jungbluth S."/>
            <person name="Walsh D.A."/>
            <person name="Denef V.J."/>
            <person name="McMahon K.D."/>
            <person name="Konstantinidis K.T."/>
            <person name="Eloe-Fadrosh E.A."/>
            <person name="Kyrpides N.C."/>
            <person name="Woyke T."/>
        </authorList>
    </citation>
    <scope>NUCLEOTIDE SEQUENCE</scope>
    <source>
        <strain evidence="1">GVMAG-S-3300013006-138</strain>
    </source>
</reference>
<evidence type="ECO:0000313" key="1">
    <source>
        <dbReference type="EMBL" id="QHU18190.1"/>
    </source>
</evidence>
<dbReference type="EMBL" id="MN740925">
    <property type="protein sequence ID" value="QHU18190.1"/>
    <property type="molecule type" value="Genomic_DNA"/>
</dbReference>